<dbReference type="EMBL" id="MTYH01000073">
    <property type="protein sequence ID" value="PNP40006.1"/>
    <property type="molecule type" value="Genomic_DNA"/>
</dbReference>
<organism evidence="2 3">
    <name type="scientific">Trichoderma gamsii</name>
    <dbReference type="NCBI Taxonomy" id="398673"/>
    <lineage>
        <taxon>Eukaryota</taxon>
        <taxon>Fungi</taxon>
        <taxon>Dikarya</taxon>
        <taxon>Ascomycota</taxon>
        <taxon>Pezizomycotina</taxon>
        <taxon>Sordariomycetes</taxon>
        <taxon>Hypocreomycetidae</taxon>
        <taxon>Hypocreales</taxon>
        <taxon>Hypocreaceae</taxon>
        <taxon>Trichoderma</taxon>
    </lineage>
</organism>
<comment type="caution">
    <text evidence="2">The sequence shown here is derived from an EMBL/GenBank/DDBJ whole genome shotgun (WGS) entry which is preliminary data.</text>
</comment>
<protein>
    <submittedName>
        <fullName evidence="2">Uncharacterized protein</fullName>
    </submittedName>
</protein>
<proteinExistence type="predicted"/>
<accession>A0A2K0T3B6</accession>
<feature type="region of interest" description="Disordered" evidence="1">
    <location>
        <begin position="1"/>
        <end position="29"/>
    </location>
</feature>
<sequence>MTTPEVTAQIKSQPRPSAPGPVTNTTEAPPQSLLAKQHNLVPMVVGTADTQQNTMPLEGAEKELLMDRVHNTGAQTPSSLAAQIERELQQNS</sequence>
<feature type="region of interest" description="Disordered" evidence="1">
    <location>
        <begin position="73"/>
        <end position="92"/>
    </location>
</feature>
<name>A0A2K0T3B6_9HYPO</name>
<evidence type="ECO:0000313" key="2">
    <source>
        <dbReference type="EMBL" id="PNP40006.1"/>
    </source>
</evidence>
<dbReference type="AlphaFoldDB" id="A0A2K0T3B6"/>
<reference evidence="2 3" key="1">
    <citation type="submission" date="2017-02" db="EMBL/GenBank/DDBJ databases">
        <title>Genomes of Trichoderma spp. with biocontrol activity.</title>
        <authorList>
            <person name="Gardiner D."/>
            <person name="Kazan K."/>
            <person name="Vos C."/>
            <person name="Harvey P."/>
        </authorList>
    </citation>
    <scope>NUCLEOTIDE SEQUENCE [LARGE SCALE GENOMIC DNA]</scope>
    <source>
        <strain evidence="2 3">A5MH</strain>
    </source>
</reference>
<feature type="compositionally biased region" description="Polar residues" evidence="1">
    <location>
        <begin position="1"/>
        <end position="15"/>
    </location>
</feature>
<dbReference type="OrthoDB" id="4888347at2759"/>
<gene>
    <name evidence="2" type="ORF">TGAMA5MH_07928</name>
</gene>
<dbReference type="Proteomes" id="UP000236546">
    <property type="component" value="Unassembled WGS sequence"/>
</dbReference>
<evidence type="ECO:0000313" key="3">
    <source>
        <dbReference type="Proteomes" id="UP000236546"/>
    </source>
</evidence>
<evidence type="ECO:0000256" key="1">
    <source>
        <dbReference type="SAM" id="MobiDB-lite"/>
    </source>
</evidence>